<reference evidence="8 9" key="1">
    <citation type="submission" date="2021-01" db="EMBL/GenBank/DDBJ databases">
        <title>Whole genome shotgun sequence of Actinoplanes humidus NBRC 14915.</title>
        <authorList>
            <person name="Komaki H."/>
            <person name="Tamura T."/>
        </authorList>
    </citation>
    <scope>NUCLEOTIDE SEQUENCE [LARGE SCALE GENOMIC DNA]</scope>
    <source>
        <strain evidence="8 9">NBRC 14915</strain>
    </source>
</reference>
<evidence type="ECO:0000256" key="1">
    <source>
        <dbReference type="ARBA" id="ARBA00004651"/>
    </source>
</evidence>
<dbReference type="InterPro" id="IPR011701">
    <property type="entry name" value="MFS"/>
</dbReference>
<name>A0ABQ3ZUE3_9ACTN</name>
<keyword evidence="4 6" id="KW-1133">Transmembrane helix</keyword>
<proteinExistence type="predicted"/>
<evidence type="ECO:0000259" key="7">
    <source>
        <dbReference type="PROSITE" id="PS50850"/>
    </source>
</evidence>
<feature type="transmembrane region" description="Helical" evidence="6">
    <location>
        <begin position="73"/>
        <end position="91"/>
    </location>
</feature>
<feature type="transmembrane region" description="Helical" evidence="6">
    <location>
        <begin position="46"/>
        <end position="66"/>
    </location>
</feature>
<protein>
    <recommendedName>
        <fullName evidence="7">Major facilitator superfamily (MFS) profile domain-containing protein</fullName>
    </recommendedName>
</protein>
<accession>A0ABQ3ZUE3</accession>
<dbReference type="PROSITE" id="PS50850">
    <property type="entry name" value="MFS"/>
    <property type="match status" value="1"/>
</dbReference>
<feature type="transmembrane region" description="Helical" evidence="6">
    <location>
        <begin position="350"/>
        <end position="367"/>
    </location>
</feature>
<dbReference type="InterPro" id="IPR036259">
    <property type="entry name" value="MFS_trans_sf"/>
</dbReference>
<dbReference type="PANTHER" id="PTHR23513:SF6">
    <property type="entry name" value="MAJOR FACILITATOR SUPERFAMILY ASSOCIATED DOMAIN-CONTAINING PROTEIN"/>
    <property type="match status" value="1"/>
</dbReference>
<evidence type="ECO:0000256" key="3">
    <source>
        <dbReference type="ARBA" id="ARBA00022692"/>
    </source>
</evidence>
<evidence type="ECO:0000256" key="6">
    <source>
        <dbReference type="SAM" id="Phobius"/>
    </source>
</evidence>
<comment type="subcellular location">
    <subcellularLocation>
        <location evidence="1">Cell membrane</location>
        <topology evidence="1">Multi-pass membrane protein</topology>
    </subcellularLocation>
</comment>
<comment type="caution">
    <text evidence="8">The sequence shown here is derived from an EMBL/GenBank/DDBJ whole genome shotgun (WGS) entry which is preliminary data.</text>
</comment>
<keyword evidence="9" id="KW-1185">Reference proteome</keyword>
<feature type="domain" description="Major facilitator superfamily (MFS) profile" evidence="7">
    <location>
        <begin position="1"/>
        <end position="165"/>
    </location>
</feature>
<dbReference type="SUPFAM" id="SSF103473">
    <property type="entry name" value="MFS general substrate transporter"/>
    <property type="match status" value="1"/>
</dbReference>
<dbReference type="Pfam" id="PF07690">
    <property type="entry name" value="MFS_1"/>
    <property type="match status" value="1"/>
</dbReference>
<feature type="transmembrane region" description="Helical" evidence="6">
    <location>
        <begin position="281"/>
        <end position="298"/>
    </location>
</feature>
<dbReference type="Gene3D" id="1.20.1250.20">
    <property type="entry name" value="MFS general substrate transporter like domains"/>
    <property type="match status" value="1"/>
</dbReference>
<evidence type="ECO:0000313" key="8">
    <source>
        <dbReference type="EMBL" id="GIE22216.1"/>
    </source>
</evidence>
<dbReference type="EMBL" id="BOMN01000067">
    <property type="protein sequence ID" value="GIE22216.1"/>
    <property type="molecule type" value="Genomic_DNA"/>
</dbReference>
<keyword evidence="2" id="KW-1003">Cell membrane</keyword>
<feature type="transmembrane region" description="Helical" evidence="6">
    <location>
        <begin position="214"/>
        <end position="237"/>
    </location>
</feature>
<gene>
    <name evidence="8" type="ORF">Ahu01nite_053180</name>
</gene>
<keyword evidence="3 6" id="KW-0812">Transmembrane</keyword>
<feature type="transmembrane region" description="Helical" evidence="6">
    <location>
        <begin position="131"/>
        <end position="159"/>
    </location>
</feature>
<evidence type="ECO:0000256" key="2">
    <source>
        <dbReference type="ARBA" id="ARBA00022475"/>
    </source>
</evidence>
<keyword evidence="5 6" id="KW-0472">Membrane</keyword>
<evidence type="ECO:0000256" key="5">
    <source>
        <dbReference type="ARBA" id="ARBA00023136"/>
    </source>
</evidence>
<evidence type="ECO:0000313" key="9">
    <source>
        <dbReference type="Proteomes" id="UP000603200"/>
    </source>
</evidence>
<organism evidence="8 9">
    <name type="scientific">Winogradskya humida</name>
    <dbReference type="NCBI Taxonomy" id="113566"/>
    <lineage>
        <taxon>Bacteria</taxon>
        <taxon>Bacillati</taxon>
        <taxon>Actinomycetota</taxon>
        <taxon>Actinomycetes</taxon>
        <taxon>Micromonosporales</taxon>
        <taxon>Micromonosporaceae</taxon>
        <taxon>Winogradskya</taxon>
    </lineage>
</organism>
<feature type="transmembrane region" description="Helical" evidence="6">
    <location>
        <begin position="318"/>
        <end position="338"/>
    </location>
</feature>
<dbReference type="PANTHER" id="PTHR23513">
    <property type="entry name" value="INTEGRAL MEMBRANE EFFLUX PROTEIN-RELATED"/>
    <property type="match status" value="1"/>
</dbReference>
<evidence type="ECO:0000256" key="4">
    <source>
        <dbReference type="ARBA" id="ARBA00022989"/>
    </source>
</evidence>
<dbReference type="Proteomes" id="UP000603200">
    <property type="component" value="Unassembled WGS sequence"/>
</dbReference>
<feature type="transmembrane region" description="Helical" evidence="6">
    <location>
        <begin position="373"/>
        <end position="394"/>
    </location>
</feature>
<sequence length="412" mass="41208">MGFAMAWTAAGHGATWAGLVLTAINLPRALLLLFGGAVADRVGAWRVMISADAAMTAVTLTLAALTWQMSDRLLLLVMVALAIGIADAFYLPSSGSMPRLLAPSASLPRATSARQIAGQAAAFTGPAIGGLLLATFGLAVTAVANAATFAIMAAVLIALRPKPAQLIHQPPTHAGASAVLGSSSDDLRLPTSGWGRQAFDGLRVAFTDPVLRPLLLMTAAAAGLLLPSAGLLVPVLARQLGWPPASAGAVTGTIALGSGTVAFVVLVRGALTNPRRTASRGLLVASGGVAFLALVGIADRSTSFGPGQVPLPAALTAAALIGVGLGMFGTSVAPLVLGATPETHLARVQAVLVFAQSVPLLITNNLLGAFADVVPAGSVLLTCAGLLAGGVGVIRLHESRTASRATVRGAVP</sequence>
<feature type="transmembrane region" description="Helical" evidence="6">
    <location>
        <begin position="249"/>
        <end position="269"/>
    </location>
</feature>
<dbReference type="InterPro" id="IPR020846">
    <property type="entry name" value="MFS_dom"/>
</dbReference>